<evidence type="ECO:0000313" key="1">
    <source>
        <dbReference type="EMBL" id="WWQ66592.1"/>
    </source>
</evidence>
<evidence type="ECO:0000313" key="2">
    <source>
        <dbReference type="Proteomes" id="UP001432251"/>
    </source>
</evidence>
<name>A0ACD5AHD9_9ACTN</name>
<accession>A0ACD5AHD9</accession>
<dbReference type="Proteomes" id="UP001432251">
    <property type="component" value="Chromosome"/>
</dbReference>
<proteinExistence type="predicted"/>
<protein>
    <submittedName>
        <fullName evidence="1">3-oxoacyl-[acyl-carrier-protein] synthase III C-terminal domain-containing protein</fullName>
    </submittedName>
</protein>
<organism evidence="1 2">
    <name type="scientific">Streptomyces citrinus</name>
    <dbReference type="NCBI Taxonomy" id="3118173"/>
    <lineage>
        <taxon>Bacteria</taxon>
        <taxon>Bacillati</taxon>
        <taxon>Actinomycetota</taxon>
        <taxon>Actinomycetes</taxon>
        <taxon>Kitasatosporales</taxon>
        <taxon>Streptomycetaceae</taxon>
        <taxon>Streptomyces</taxon>
    </lineage>
</organism>
<gene>
    <name evidence="1" type="ORF">V2W30_26840</name>
</gene>
<keyword evidence="2" id="KW-1185">Reference proteome</keyword>
<reference evidence="1" key="1">
    <citation type="journal article" date="2025" name="Int. J. Syst. Evol. Microbiol.">
        <title>Streptomyces citrinus sp. nov., with yellow diffusible pigment.</title>
        <authorList>
            <person name="He Y."/>
            <person name="Yang E."/>
            <person name="Xu J."/>
            <person name="Sun Y."/>
            <person name="Sun L."/>
        </authorList>
    </citation>
    <scope>NUCLEOTIDE SEQUENCE</scope>
    <source>
        <strain evidence="1">Q6</strain>
    </source>
</reference>
<dbReference type="EMBL" id="CP146022">
    <property type="protein sequence ID" value="WWQ66592.1"/>
    <property type="molecule type" value="Genomic_DNA"/>
</dbReference>
<sequence>MSFGIVAQGHALGRPVTVAEAAERYGADPQRLAGLGYRRLHRADDGEGLTDLALRAAESALRKAQVAAADLDLLVLALPDVPEYLYWDAAAALQGRLGATGAEAVLIAQACGGGVTAFDTVAGRLATHPGYGTALVVAANRITEAYWDRTATGTSLSSDGAAAAVLRRGHGSGAWLATETISDGRYADFMRMETGGAARPFDAEHPEPAVIAPLIERMDTFFAGDGRATYDFMTLLHDRTREVLERACARVGLTPGALERVLYLHDNIGAFRDLAKNLGIPLEATNAELAMTLGHFGPADQLLSLERLSAAGELVEGDTVALLSMGTGMHWTCTLLRV</sequence>